<name>A0A3A2Z562_9EURO</name>
<sequence length="151" mass="15986">MKTSLIALGALLGLASAQNAVVHNNCANTVYMQSFPYDGSAPGPLTTVPSGETFSEKFRPSGSTIKIGRQKTLGAPLFFGYSFSSNPDYVYYELSTEWGNPFAGQSNSLSAGEGCEEFDCAANDAACYSTPAHKKVYGCPQPVTLTADLCQ</sequence>
<dbReference type="Pfam" id="PF04681">
    <property type="entry name" value="Bys1"/>
    <property type="match status" value="1"/>
</dbReference>
<dbReference type="InterPro" id="IPR006771">
    <property type="entry name" value="CetA-like"/>
</dbReference>
<comment type="caution">
    <text evidence="2">The sequence shown here is derived from an EMBL/GenBank/DDBJ whole genome shotgun (WGS) entry which is preliminary data.</text>
</comment>
<dbReference type="OrthoDB" id="3682664at2759"/>
<dbReference type="AlphaFoldDB" id="A0A3A2Z562"/>
<keyword evidence="3" id="KW-1185">Reference proteome</keyword>
<gene>
    <name evidence="2" type="ORF">PHISCL_09460</name>
</gene>
<keyword evidence="1" id="KW-0732">Signal</keyword>
<evidence type="ECO:0000256" key="1">
    <source>
        <dbReference type="SAM" id="SignalP"/>
    </source>
</evidence>
<feature type="signal peptide" evidence="1">
    <location>
        <begin position="1"/>
        <end position="17"/>
    </location>
</feature>
<organism evidence="2 3">
    <name type="scientific">Aspergillus sclerotialis</name>
    <dbReference type="NCBI Taxonomy" id="2070753"/>
    <lineage>
        <taxon>Eukaryota</taxon>
        <taxon>Fungi</taxon>
        <taxon>Dikarya</taxon>
        <taxon>Ascomycota</taxon>
        <taxon>Pezizomycotina</taxon>
        <taxon>Eurotiomycetes</taxon>
        <taxon>Eurotiomycetidae</taxon>
        <taxon>Eurotiales</taxon>
        <taxon>Aspergillaceae</taxon>
        <taxon>Aspergillus</taxon>
        <taxon>Aspergillus subgen. Polypaecilum</taxon>
    </lineage>
</organism>
<proteinExistence type="predicted"/>
<evidence type="ECO:0000313" key="2">
    <source>
        <dbReference type="EMBL" id="RJE18199.1"/>
    </source>
</evidence>
<feature type="chain" id="PRO_5017204267" evidence="1">
    <location>
        <begin position="18"/>
        <end position="151"/>
    </location>
</feature>
<accession>A0A3A2Z562</accession>
<dbReference type="Proteomes" id="UP000266188">
    <property type="component" value="Unassembled WGS sequence"/>
</dbReference>
<evidence type="ECO:0000313" key="3">
    <source>
        <dbReference type="Proteomes" id="UP000266188"/>
    </source>
</evidence>
<dbReference type="PANTHER" id="PTHR36195">
    <property type="entry name" value="DOMAIN PROTEIN, PUTATIVE (AFU_ORTHOLOGUE AFUA_5G01990)-RELATED-RELATED"/>
    <property type="match status" value="1"/>
</dbReference>
<dbReference type="PANTHER" id="PTHR36195:SF4">
    <property type="entry name" value="DOMAIN PROTEIN, PUTATIVE (AFU_ORTHOLOGUE AFUA_5G01990)-RELATED"/>
    <property type="match status" value="1"/>
</dbReference>
<reference evidence="3" key="1">
    <citation type="submission" date="2017-02" db="EMBL/GenBank/DDBJ databases">
        <authorList>
            <person name="Tafer H."/>
            <person name="Lopandic K."/>
        </authorList>
    </citation>
    <scope>NUCLEOTIDE SEQUENCE [LARGE SCALE GENOMIC DNA]</scope>
    <source>
        <strain evidence="3">CBS 366.77</strain>
    </source>
</reference>
<protein>
    <submittedName>
        <fullName evidence="2">Alkaline foam protein B</fullName>
    </submittedName>
</protein>
<dbReference type="EMBL" id="MVGC01000602">
    <property type="protein sequence ID" value="RJE18199.1"/>
    <property type="molecule type" value="Genomic_DNA"/>
</dbReference>